<evidence type="ECO:0000313" key="2">
    <source>
        <dbReference type="Proteomes" id="UP000053660"/>
    </source>
</evidence>
<proteinExistence type="predicted"/>
<evidence type="ECO:0000313" key="1">
    <source>
        <dbReference type="EMBL" id="KHJ78194.1"/>
    </source>
</evidence>
<organism evidence="1 2">
    <name type="scientific">Oesophagostomum dentatum</name>
    <name type="common">Nodular worm</name>
    <dbReference type="NCBI Taxonomy" id="61180"/>
    <lineage>
        <taxon>Eukaryota</taxon>
        <taxon>Metazoa</taxon>
        <taxon>Ecdysozoa</taxon>
        <taxon>Nematoda</taxon>
        <taxon>Chromadorea</taxon>
        <taxon>Rhabditida</taxon>
        <taxon>Rhabditina</taxon>
        <taxon>Rhabditomorpha</taxon>
        <taxon>Strongyloidea</taxon>
        <taxon>Strongylidae</taxon>
        <taxon>Oesophagostomum</taxon>
    </lineage>
</organism>
<name>A0A0B1RZU8_OESDE</name>
<keyword evidence="2" id="KW-1185">Reference proteome</keyword>
<dbReference type="Proteomes" id="UP000053660">
    <property type="component" value="Unassembled WGS sequence"/>
</dbReference>
<gene>
    <name evidence="1" type="ORF">OESDEN_22186</name>
</gene>
<protein>
    <submittedName>
        <fullName evidence="1">Uncharacterized protein</fullName>
    </submittedName>
</protein>
<reference evidence="1 2" key="1">
    <citation type="submission" date="2014-03" db="EMBL/GenBank/DDBJ databases">
        <title>Draft genome of the hookworm Oesophagostomum dentatum.</title>
        <authorList>
            <person name="Mitreva M."/>
        </authorList>
    </citation>
    <scope>NUCLEOTIDE SEQUENCE [LARGE SCALE GENOMIC DNA]</scope>
    <source>
        <strain evidence="1 2">OD-Hann</strain>
    </source>
</reference>
<accession>A0A0B1RZU8</accession>
<dbReference type="EMBL" id="KN610016">
    <property type="protein sequence ID" value="KHJ78194.1"/>
    <property type="molecule type" value="Genomic_DNA"/>
</dbReference>
<dbReference type="AlphaFoldDB" id="A0A0B1RZU8"/>
<sequence length="51" mass="5683">MLCVSVNVSTAIDVLPVRTRRATNRATRKMTTYTACIYLHVTRSIAIFGIP</sequence>